<dbReference type="PANTHER" id="PTHR21248:SF22">
    <property type="entry name" value="PHOSPHOLIPASE D"/>
    <property type="match status" value="1"/>
</dbReference>
<dbReference type="AlphaFoldDB" id="A0A814V5V9"/>
<dbReference type="Gene3D" id="2.60.120.260">
    <property type="entry name" value="Galactose-binding domain-like"/>
    <property type="match status" value="1"/>
</dbReference>
<dbReference type="Gene3D" id="2.120.10.30">
    <property type="entry name" value="TolB, C-terminal domain"/>
    <property type="match status" value="2"/>
</dbReference>
<dbReference type="OrthoDB" id="654191at2759"/>
<comment type="caution">
    <text evidence="5">The sequence shown here is derived from an EMBL/GenBank/DDBJ whole genome shotgun (WGS) entry which is preliminary data.</text>
</comment>
<keyword evidence="1" id="KW-0677">Repeat</keyword>
<dbReference type="PROSITE" id="PS50035">
    <property type="entry name" value="PLD"/>
    <property type="match status" value="1"/>
</dbReference>
<evidence type="ECO:0000256" key="3">
    <source>
        <dbReference type="SAM" id="MobiDB-lite"/>
    </source>
</evidence>
<evidence type="ECO:0000256" key="1">
    <source>
        <dbReference type="ARBA" id="ARBA00022737"/>
    </source>
</evidence>
<dbReference type="InterPro" id="IPR001736">
    <property type="entry name" value="PLipase_D/transphosphatidylase"/>
</dbReference>
<organism evidence="5 6">
    <name type="scientific">Adineta ricciae</name>
    <name type="common">Rotifer</name>
    <dbReference type="NCBI Taxonomy" id="249248"/>
    <lineage>
        <taxon>Eukaryota</taxon>
        <taxon>Metazoa</taxon>
        <taxon>Spiralia</taxon>
        <taxon>Gnathifera</taxon>
        <taxon>Rotifera</taxon>
        <taxon>Eurotatoria</taxon>
        <taxon>Bdelloidea</taxon>
        <taxon>Adinetida</taxon>
        <taxon>Adinetidae</taxon>
        <taxon>Adineta</taxon>
    </lineage>
</organism>
<dbReference type="Proteomes" id="UP000663852">
    <property type="component" value="Unassembled WGS sequence"/>
</dbReference>
<name>A0A814V5V9_ADIRI</name>
<dbReference type="PROSITE" id="PS51125">
    <property type="entry name" value="NHL"/>
    <property type="match status" value="1"/>
</dbReference>
<feature type="repeat" description="NHL" evidence="2">
    <location>
        <begin position="723"/>
        <end position="762"/>
    </location>
</feature>
<dbReference type="EMBL" id="CAJNOJ010000138">
    <property type="protein sequence ID" value="CAF1183777.1"/>
    <property type="molecule type" value="Genomic_DNA"/>
</dbReference>
<dbReference type="CDD" id="cd00138">
    <property type="entry name" value="PLDc_SF"/>
    <property type="match status" value="2"/>
</dbReference>
<gene>
    <name evidence="5" type="ORF">EDS130_LOCUS24400</name>
</gene>
<dbReference type="PANTHER" id="PTHR21248">
    <property type="entry name" value="CARDIOLIPIN SYNTHASE"/>
    <property type="match status" value="1"/>
</dbReference>
<evidence type="ECO:0000313" key="5">
    <source>
        <dbReference type="EMBL" id="CAF1183777.1"/>
    </source>
</evidence>
<evidence type="ECO:0000259" key="4">
    <source>
        <dbReference type="PROSITE" id="PS50035"/>
    </source>
</evidence>
<evidence type="ECO:0000256" key="2">
    <source>
        <dbReference type="PROSITE-ProRule" id="PRU00504"/>
    </source>
</evidence>
<proteinExistence type="predicted"/>
<feature type="domain" description="PLD phosphodiesterase" evidence="4">
    <location>
        <begin position="176"/>
        <end position="203"/>
    </location>
</feature>
<accession>A0A814V5V9</accession>
<feature type="region of interest" description="Disordered" evidence="3">
    <location>
        <begin position="267"/>
        <end position="294"/>
    </location>
</feature>
<evidence type="ECO:0000313" key="6">
    <source>
        <dbReference type="Proteomes" id="UP000663852"/>
    </source>
</evidence>
<dbReference type="Gene3D" id="3.30.870.10">
    <property type="entry name" value="Endonuclease Chain A"/>
    <property type="match status" value="2"/>
</dbReference>
<dbReference type="SUPFAM" id="SSF56024">
    <property type="entry name" value="Phospholipase D/nuclease"/>
    <property type="match status" value="2"/>
</dbReference>
<sequence length="929" mass="103152">MNASPLTDETVTSVYASGHPNITCPKDAVKLLFDKSVYQSASKIKRELHEHEITQDELDVVAKYGRFPYRPSDLFLKLFYGAIRTLDADPMAGCVSPNLVGETARIIGDALRDLNKRAAQENRFVIVKLMIDHFKIGNILHPHMILPPNKWAQCSIPTAEELPNLMIEVNIYHQLIMGAFHAKFLVVDRKITLLNTNNIYDRPNLEMMMHYEGDIVNSFYDTYLITWQLPFEPEPAYLREEAPINRDFHFGLDSALNASVKGSLQKAADRARRQLQRRRSVEQSSTSHKTFSEIPHRVISNNQSADSHTELIKVEKEPQNSVVGYITPLSQCSLTIHLNGSSPSAQRTETPNTLSAQQLEQLLEDFNPFIFHTPHQPVPIALVSRMSHGAPGHGDTVNPQNGAWLSAFRYAQQSIFIQSPMFNASLAIDGVINACQRGIKVTLWLDLGYDYLKEGFGTFQGGTNQHVAKKLFRKLKENNNGSEKNLDIFWYTAKGFSYNRPILSSTSQWNPNGTTIANESIIGSNPFDFFINQNNTIYISNKNKEQILVFLSGNVSLIKAISVNITNSSSLFVTTKEDIFVDTFHSSTNVVSEIKSNSTKLIPIPRMNFCQQCFHLFLSESYQTLYCSLSEQHQVISRSLINPWSHSSIVAGTASPGSTSATFRNHRGIFFDEKSRELLVADCGNHRIQLFEYQNLLGTTVVGNGSPNVTFDLDCPTGIALNSEKGSGANQLRYPSALSFDSVGNILVVDQGNSRIQKFNLIINSGFSTICSNSSTTIATTTVAPGAATTLWYMNNPCSPQTTYMHVTLSYVAQSAKETITFAVVNVPAYTWLDDISVVDATTSAQLLCNGDFENGTCSPCWIGSGCTGHISTNTPHNGTYGIYNGATSMTYMQQTFNTTIGRHLRIGFWTKWSGSISTGITTSVSIQP</sequence>
<protein>
    <recommendedName>
        <fullName evidence="4">PLD phosphodiesterase domain-containing protein</fullName>
    </recommendedName>
</protein>
<dbReference type="InterPro" id="IPR011042">
    <property type="entry name" value="6-blade_b-propeller_TolB-like"/>
</dbReference>
<reference evidence="5" key="1">
    <citation type="submission" date="2021-02" db="EMBL/GenBank/DDBJ databases">
        <authorList>
            <person name="Nowell W R."/>
        </authorList>
    </citation>
    <scope>NUCLEOTIDE SEQUENCE</scope>
</reference>
<dbReference type="InterPro" id="IPR001258">
    <property type="entry name" value="NHL_repeat"/>
</dbReference>
<dbReference type="SUPFAM" id="SSF63825">
    <property type="entry name" value="YWTD domain"/>
    <property type="match status" value="1"/>
</dbReference>
<dbReference type="GO" id="GO:0003824">
    <property type="term" value="F:catalytic activity"/>
    <property type="evidence" value="ECO:0007669"/>
    <property type="project" value="InterPro"/>
</dbReference>